<protein>
    <recommendedName>
        <fullName evidence="2">NB-ARC domain-containing protein</fullName>
    </recommendedName>
</protein>
<organism evidence="3 4">
    <name type="scientific">Punica granatum</name>
    <name type="common">Pomegranate</name>
    <dbReference type="NCBI Taxonomy" id="22663"/>
    <lineage>
        <taxon>Eukaryota</taxon>
        <taxon>Viridiplantae</taxon>
        <taxon>Streptophyta</taxon>
        <taxon>Embryophyta</taxon>
        <taxon>Tracheophyta</taxon>
        <taxon>Spermatophyta</taxon>
        <taxon>Magnoliopsida</taxon>
        <taxon>eudicotyledons</taxon>
        <taxon>Gunneridae</taxon>
        <taxon>Pentapetalae</taxon>
        <taxon>rosids</taxon>
        <taxon>malvids</taxon>
        <taxon>Myrtales</taxon>
        <taxon>Lythraceae</taxon>
        <taxon>Punica</taxon>
    </lineage>
</organism>
<dbReference type="STRING" id="22663.A0A2I0IJ02"/>
<reference evidence="3 4" key="1">
    <citation type="submission" date="2017-11" db="EMBL/GenBank/DDBJ databases">
        <title>De-novo sequencing of pomegranate (Punica granatum L.) genome.</title>
        <authorList>
            <person name="Akparov Z."/>
            <person name="Amiraslanov A."/>
            <person name="Hajiyeva S."/>
            <person name="Abbasov M."/>
            <person name="Kaur K."/>
            <person name="Hamwieh A."/>
            <person name="Solovyev V."/>
            <person name="Salamov A."/>
            <person name="Braich B."/>
            <person name="Kosarev P."/>
            <person name="Mahmoud A."/>
            <person name="Hajiyev E."/>
            <person name="Babayeva S."/>
            <person name="Izzatullayeva V."/>
            <person name="Mammadov A."/>
            <person name="Mammadov A."/>
            <person name="Sharifova S."/>
            <person name="Ojaghi J."/>
            <person name="Eynullazada K."/>
            <person name="Bayramov B."/>
            <person name="Abdulazimova A."/>
            <person name="Shahmuradov I."/>
        </authorList>
    </citation>
    <scope>NUCLEOTIDE SEQUENCE [LARGE SCALE GENOMIC DNA]</scope>
    <source>
        <strain evidence="4">cv. AG2017</strain>
        <tissue evidence="3">Leaf</tissue>
    </source>
</reference>
<name>A0A2I0IJ02_PUNGR</name>
<dbReference type="AlphaFoldDB" id="A0A2I0IJ02"/>
<dbReference type="InterPro" id="IPR002182">
    <property type="entry name" value="NB-ARC"/>
</dbReference>
<evidence type="ECO:0000256" key="1">
    <source>
        <dbReference type="SAM" id="MobiDB-lite"/>
    </source>
</evidence>
<accession>A0A2I0IJ02</accession>
<feature type="domain" description="NB-ARC" evidence="2">
    <location>
        <begin position="137"/>
        <end position="213"/>
    </location>
</feature>
<dbReference type="InterPro" id="IPR027417">
    <property type="entry name" value="P-loop_NTPase"/>
</dbReference>
<dbReference type="Gene3D" id="3.40.50.300">
    <property type="entry name" value="P-loop containing nucleotide triphosphate hydrolases"/>
    <property type="match status" value="1"/>
</dbReference>
<keyword evidence="4" id="KW-1185">Reference proteome</keyword>
<evidence type="ECO:0000259" key="2">
    <source>
        <dbReference type="Pfam" id="PF00931"/>
    </source>
</evidence>
<sequence length="243" mass="27045">MRPVLEDHCSSMVHDLQDENANAPSCDIQSLQPDISVRLPINARPSLAEGTLNVPLQGTTEANISEDNPVQDKPDDNIVLEQPNHFDPTQTDPDPNTEANEDIDSSALNLVAQRGMLAPKLVGRDQIVDELWVHGSAAFENVFWVTVSKDCSIPELQNKIAKAIEVPDLFKDVDEGMRPTLLFNHLSEKKKCLVILDDMWHHYELVDVGIPVKRWCSAGPNNARSWCLQKDVVSSGSWTSTFI</sequence>
<evidence type="ECO:0000313" key="4">
    <source>
        <dbReference type="Proteomes" id="UP000233551"/>
    </source>
</evidence>
<dbReference type="Pfam" id="PF00931">
    <property type="entry name" value="NB-ARC"/>
    <property type="match status" value="1"/>
</dbReference>
<feature type="compositionally biased region" description="Polar residues" evidence="1">
    <location>
        <begin position="87"/>
        <end position="98"/>
    </location>
</feature>
<gene>
    <name evidence="3" type="ORF">CRG98_035664</name>
</gene>
<dbReference type="EMBL" id="PGOL01002959">
    <property type="protein sequence ID" value="PKI43988.1"/>
    <property type="molecule type" value="Genomic_DNA"/>
</dbReference>
<proteinExistence type="predicted"/>
<dbReference type="GO" id="GO:0043531">
    <property type="term" value="F:ADP binding"/>
    <property type="evidence" value="ECO:0007669"/>
    <property type="project" value="InterPro"/>
</dbReference>
<evidence type="ECO:0000313" key="3">
    <source>
        <dbReference type="EMBL" id="PKI43988.1"/>
    </source>
</evidence>
<dbReference type="Proteomes" id="UP000233551">
    <property type="component" value="Unassembled WGS sequence"/>
</dbReference>
<dbReference type="SUPFAM" id="SSF52540">
    <property type="entry name" value="P-loop containing nucleoside triphosphate hydrolases"/>
    <property type="match status" value="1"/>
</dbReference>
<comment type="caution">
    <text evidence="3">The sequence shown here is derived from an EMBL/GenBank/DDBJ whole genome shotgun (WGS) entry which is preliminary data.</text>
</comment>
<feature type="region of interest" description="Disordered" evidence="1">
    <location>
        <begin position="60"/>
        <end position="101"/>
    </location>
</feature>